<dbReference type="InterPro" id="IPR011051">
    <property type="entry name" value="RmlC_Cupin_sf"/>
</dbReference>
<evidence type="ECO:0000313" key="2">
    <source>
        <dbReference type="EMBL" id="RVU38280.1"/>
    </source>
</evidence>
<accession>A0A3S2VP36</accession>
<feature type="domain" description="Cupin type-2" evidence="1">
    <location>
        <begin position="25"/>
        <end position="75"/>
    </location>
</feature>
<dbReference type="Gene3D" id="2.60.120.10">
    <property type="entry name" value="Jelly Rolls"/>
    <property type="match status" value="1"/>
</dbReference>
<dbReference type="RefSeq" id="WP_127763652.1">
    <property type="nucleotide sequence ID" value="NZ_SADE01000001.1"/>
</dbReference>
<reference evidence="3" key="1">
    <citation type="submission" date="2019-01" db="EMBL/GenBank/DDBJ databases">
        <title>Gri0909 isolated from a small marine red alga.</title>
        <authorList>
            <person name="Kim J."/>
            <person name="Jeong S.E."/>
            <person name="Jeon C.O."/>
        </authorList>
    </citation>
    <scope>NUCLEOTIDE SEQUENCE [LARGE SCALE GENOMIC DNA]</scope>
    <source>
        <strain evidence="3">Gri0909</strain>
    </source>
</reference>
<dbReference type="InterPro" id="IPR013096">
    <property type="entry name" value="Cupin_2"/>
</dbReference>
<dbReference type="EMBL" id="SADE01000001">
    <property type="protein sequence ID" value="RVU38280.1"/>
    <property type="molecule type" value="Genomic_DNA"/>
</dbReference>
<evidence type="ECO:0000259" key="1">
    <source>
        <dbReference type="Pfam" id="PF07883"/>
    </source>
</evidence>
<dbReference type="AlphaFoldDB" id="A0A3S2VP36"/>
<keyword evidence="3" id="KW-1185">Reference proteome</keyword>
<organism evidence="2 3">
    <name type="scientific">Hwanghaeella grinnelliae</name>
    <dbReference type="NCBI Taxonomy" id="2500179"/>
    <lineage>
        <taxon>Bacteria</taxon>
        <taxon>Pseudomonadati</taxon>
        <taxon>Pseudomonadota</taxon>
        <taxon>Alphaproteobacteria</taxon>
        <taxon>Rhodospirillales</taxon>
        <taxon>Rhodospirillaceae</taxon>
        <taxon>Hwanghaeella</taxon>
    </lineage>
</organism>
<proteinExistence type="predicted"/>
<comment type="caution">
    <text evidence="2">The sequence shown here is derived from an EMBL/GenBank/DDBJ whole genome shotgun (WGS) entry which is preliminary data.</text>
</comment>
<protein>
    <submittedName>
        <fullName evidence="2">Cupin domain-containing protein</fullName>
    </submittedName>
</protein>
<name>A0A3S2VP36_9PROT</name>
<dbReference type="Pfam" id="PF07883">
    <property type="entry name" value="Cupin_2"/>
    <property type="match status" value="1"/>
</dbReference>
<dbReference type="SUPFAM" id="SSF51182">
    <property type="entry name" value="RmlC-like cupins"/>
    <property type="match status" value="1"/>
</dbReference>
<dbReference type="InterPro" id="IPR014710">
    <property type="entry name" value="RmlC-like_jellyroll"/>
</dbReference>
<evidence type="ECO:0000313" key="3">
    <source>
        <dbReference type="Proteomes" id="UP000287447"/>
    </source>
</evidence>
<dbReference type="Proteomes" id="UP000287447">
    <property type="component" value="Unassembled WGS sequence"/>
</dbReference>
<dbReference type="OrthoDB" id="287220at2"/>
<gene>
    <name evidence="2" type="ORF">EOI86_03010</name>
</gene>
<sequence>MTNIDTAAFEDRVTSQGYVTVARKLGPSEGLDDHTHDFDAWGLVTSGEFHVTVDGETTIYGAGDEFKLAAGCVHSECAGPSGVTFLAGRRSKP</sequence>